<name>A0AAU7D3Q4_9BACT</name>
<evidence type="ECO:0000313" key="1">
    <source>
        <dbReference type="EMBL" id="XBH08660.1"/>
    </source>
</evidence>
<dbReference type="InterPro" id="IPR041916">
    <property type="entry name" value="Anti_sigma_zinc_sf"/>
</dbReference>
<accession>A0AAU7CUN8</accession>
<proteinExistence type="predicted"/>
<dbReference type="EMBL" id="CP121194">
    <property type="protein sequence ID" value="XBH08660.1"/>
    <property type="molecule type" value="Genomic_DNA"/>
</dbReference>
<evidence type="ECO:0000313" key="2">
    <source>
        <dbReference type="EMBL" id="XBH11967.1"/>
    </source>
</evidence>
<dbReference type="AlphaFoldDB" id="A0AAU7D3Q4"/>
<evidence type="ECO:0008006" key="3">
    <source>
        <dbReference type="Google" id="ProtNLM"/>
    </source>
</evidence>
<dbReference type="Gene3D" id="1.10.10.1320">
    <property type="entry name" value="Anti-sigma factor, zinc-finger domain"/>
    <property type="match status" value="1"/>
</dbReference>
<dbReference type="KEGG" id="epl:P4G45_09140"/>
<protein>
    <recommendedName>
        <fullName evidence="3">Zinc-finger domain-containing protein</fullName>
    </recommendedName>
</protein>
<dbReference type="RefSeq" id="WP_348266170.1">
    <property type="nucleotide sequence ID" value="NZ_CP121194.1"/>
</dbReference>
<accession>A0AAU7D3Q4</accession>
<gene>
    <name evidence="1" type="ORF">P4G45_09140</name>
    <name evidence="2" type="ORF">P8936_09600</name>
</gene>
<reference evidence="2" key="1">
    <citation type="submission" date="2023-03" db="EMBL/GenBank/DDBJ databases">
        <title>Edaphobacter sp.</title>
        <authorList>
            <person name="Huber K.J."/>
            <person name="Papendorf J."/>
            <person name="Pilke C."/>
            <person name="Bunk B."/>
            <person name="Sproeer C."/>
            <person name="Pester M."/>
        </authorList>
    </citation>
    <scope>NUCLEOTIDE SEQUENCE</scope>
    <source>
        <strain evidence="1">DSM 109919</strain>
        <strain evidence="2">DSM 109920</strain>
    </source>
</reference>
<dbReference type="EMBL" id="CP121195">
    <property type="protein sequence ID" value="XBH11967.1"/>
    <property type="molecule type" value="Genomic_DNA"/>
</dbReference>
<sequence>MICHDCQSALPELLLDPVASSHGAAREHLNSCAACNQEFQSLKATFALLDTWQAPEPSPYFDQKLAVRLREAQALPAAGWLERMRSRLLFNSGRQFRPAVAGALAVAFLVAGGTFADLSGFPHPAKAQISATVNDLQILDKNDQALQTMNLLLQDDNSSNDSSALAPSS</sequence>
<organism evidence="2">
    <name type="scientific">Edaphobacter paludis</name>
    <dbReference type="NCBI Taxonomy" id="3035702"/>
    <lineage>
        <taxon>Bacteria</taxon>
        <taxon>Pseudomonadati</taxon>
        <taxon>Acidobacteriota</taxon>
        <taxon>Terriglobia</taxon>
        <taxon>Terriglobales</taxon>
        <taxon>Acidobacteriaceae</taxon>
        <taxon>Edaphobacter</taxon>
    </lineage>
</organism>